<dbReference type="InterPro" id="IPR036702">
    <property type="entry name" value="ComB-like_sf"/>
</dbReference>
<dbReference type="HAMAP" id="MF_00490">
    <property type="entry name" value="ComB"/>
    <property type="match status" value="1"/>
</dbReference>
<dbReference type="NCBIfam" id="NF002055">
    <property type="entry name" value="PRK00886.1-4"/>
    <property type="match status" value="1"/>
</dbReference>
<evidence type="ECO:0000256" key="7">
    <source>
        <dbReference type="ARBA" id="ARBA00033711"/>
    </source>
</evidence>
<dbReference type="PANTHER" id="PTHR37311:SF1">
    <property type="entry name" value="2-PHOSPHOSULFOLACTATE PHOSPHATASE-RELATED"/>
    <property type="match status" value="1"/>
</dbReference>
<proteinExistence type="inferred from homology"/>
<evidence type="ECO:0000256" key="6">
    <source>
        <dbReference type="ARBA" id="ARBA00022842"/>
    </source>
</evidence>
<dbReference type="PANTHER" id="PTHR37311">
    <property type="entry name" value="2-PHOSPHOSULFOLACTATE PHOSPHATASE-RELATED"/>
    <property type="match status" value="1"/>
</dbReference>
<dbReference type="Pfam" id="PF04029">
    <property type="entry name" value="2-ph_phosp"/>
    <property type="match status" value="1"/>
</dbReference>
<evidence type="ECO:0000256" key="2">
    <source>
        <dbReference type="ARBA" id="ARBA00009997"/>
    </source>
</evidence>
<accession>A0ABW8TK21</accession>
<comment type="catalytic activity">
    <reaction evidence="7 8">
        <text>(2R)-O-phospho-3-sulfolactate + H2O = (2R)-3-sulfolactate + phosphate</text>
        <dbReference type="Rhea" id="RHEA:23416"/>
        <dbReference type="ChEBI" id="CHEBI:15377"/>
        <dbReference type="ChEBI" id="CHEBI:15597"/>
        <dbReference type="ChEBI" id="CHEBI:43474"/>
        <dbReference type="ChEBI" id="CHEBI:58738"/>
        <dbReference type="EC" id="3.1.3.71"/>
    </reaction>
</comment>
<evidence type="ECO:0000256" key="5">
    <source>
        <dbReference type="ARBA" id="ARBA00022801"/>
    </source>
</evidence>
<dbReference type="InterPro" id="IPR005238">
    <property type="entry name" value="ComB-like"/>
</dbReference>
<comment type="similarity">
    <text evidence="2 8">Belongs to the ComB family.</text>
</comment>
<keyword evidence="5 8" id="KW-0378">Hydrolase</keyword>
<dbReference type="EC" id="3.1.3.71" evidence="3 8"/>
<name>A0ABW8TK21_9CLOT</name>
<evidence type="ECO:0000256" key="1">
    <source>
        <dbReference type="ARBA" id="ARBA00001946"/>
    </source>
</evidence>
<comment type="caution">
    <text evidence="9">The sequence shown here is derived from an EMBL/GenBank/DDBJ whole genome shotgun (WGS) entry which is preliminary data.</text>
</comment>
<organism evidence="9 10">
    <name type="scientific">Clostridium neuense</name>
    <dbReference type="NCBI Taxonomy" id="1728934"/>
    <lineage>
        <taxon>Bacteria</taxon>
        <taxon>Bacillati</taxon>
        <taxon>Bacillota</taxon>
        <taxon>Clostridia</taxon>
        <taxon>Eubacteriales</taxon>
        <taxon>Clostridiaceae</taxon>
        <taxon>Clostridium</taxon>
    </lineage>
</organism>
<evidence type="ECO:0000313" key="10">
    <source>
        <dbReference type="Proteomes" id="UP001623592"/>
    </source>
</evidence>
<evidence type="ECO:0000256" key="4">
    <source>
        <dbReference type="ARBA" id="ARBA00021948"/>
    </source>
</evidence>
<keyword evidence="6 8" id="KW-0460">Magnesium</keyword>
<reference evidence="9 10" key="1">
    <citation type="submission" date="2024-11" db="EMBL/GenBank/DDBJ databases">
        <authorList>
            <person name="Heng Y.C."/>
            <person name="Lim A.C.H."/>
            <person name="Lee J.K.Y."/>
            <person name="Kittelmann S."/>
        </authorList>
    </citation>
    <scope>NUCLEOTIDE SEQUENCE [LARGE SCALE GENOMIC DNA]</scope>
    <source>
        <strain evidence="9 10">WILCCON 0114</strain>
    </source>
</reference>
<comment type="cofactor">
    <cofactor evidence="1 8">
        <name>Mg(2+)</name>
        <dbReference type="ChEBI" id="CHEBI:18420"/>
    </cofactor>
</comment>
<keyword evidence="10" id="KW-1185">Reference proteome</keyword>
<sequence>MKIDLIISAGDIKKEKVLHKSAVVIDMLRATSVITTAMNNGCKRVIPVLTIDEALETAKNIKEEVILGGERKGLKIDGFDFSNSPLEYSRDVIGGKTLIMTTTNGTKAIRGSIGASSILIGSVLNARAVAEKLLKLKDDVVIVNAGTYGQFSIDDFICSGYIINCLKEMTAVELSDVASTANYVYENNSDIKSFAKFAKHYKRIMELNLQEDFEYCCKKDTIKIVPEFVDGEIIIR</sequence>
<evidence type="ECO:0000256" key="8">
    <source>
        <dbReference type="HAMAP-Rule" id="MF_00490"/>
    </source>
</evidence>
<evidence type="ECO:0000256" key="3">
    <source>
        <dbReference type="ARBA" id="ARBA00012953"/>
    </source>
</evidence>
<gene>
    <name evidence="8" type="primary">comB</name>
    <name evidence="9" type="ORF">ACJDT4_17300</name>
</gene>
<dbReference type="SUPFAM" id="SSF142823">
    <property type="entry name" value="ComB-like"/>
    <property type="match status" value="1"/>
</dbReference>
<protein>
    <recommendedName>
        <fullName evidence="4 8">Probable 2-phosphosulfolactate phosphatase</fullName>
        <ecNumber evidence="3 8">3.1.3.71</ecNumber>
    </recommendedName>
</protein>
<dbReference type="EMBL" id="JBJIAA010000015">
    <property type="protein sequence ID" value="MFL0252172.1"/>
    <property type="molecule type" value="Genomic_DNA"/>
</dbReference>
<dbReference type="RefSeq" id="WP_406788820.1">
    <property type="nucleotide sequence ID" value="NZ_JBJIAA010000015.1"/>
</dbReference>
<dbReference type="Proteomes" id="UP001623592">
    <property type="component" value="Unassembled WGS sequence"/>
</dbReference>
<evidence type="ECO:0000313" key="9">
    <source>
        <dbReference type="EMBL" id="MFL0252172.1"/>
    </source>
</evidence>
<dbReference type="Gene3D" id="3.90.1560.10">
    <property type="entry name" value="ComB-like"/>
    <property type="match status" value="1"/>
</dbReference>